<reference evidence="3" key="1">
    <citation type="journal article" date="2019" name="Int. J. Syst. Evol. Microbiol.">
        <title>The Global Catalogue of Microorganisms (GCM) 10K type strain sequencing project: providing services to taxonomists for standard genome sequencing and annotation.</title>
        <authorList>
            <consortium name="The Broad Institute Genomics Platform"/>
            <consortium name="The Broad Institute Genome Sequencing Center for Infectious Disease"/>
            <person name="Wu L."/>
            <person name="Ma J."/>
        </authorList>
    </citation>
    <scope>NUCLEOTIDE SEQUENCE [LARGE SCALE GENOMIC DNA]</scope>
    <source>
        <strain evidence="3">NBRC 106396</strain>
    </source>
</reference>
<feature type="transmembrane region" description="Helical" evidence="1">
    <location>
        <begin position="70"/>
        <end position="90"/>
    </location>
</feature>
<feature type="transmembrane region" description="Helical" evidence="1">
    <location>
        <begin position="14"/>
        <end position="32"/>
    </location>
</feature>
<feature type="transmembrane region" description="Helical" evidence="1">
    <location>
        <begin position="198"/>
        <end position="218"/>
    </location>
</feature>
<evidence type="ECO:0000256" key="1">
    <source>
        <dbReference type="SAM" id="Phobius"/>
    </source>
</evidence>
<protein>
    <recommendedName>
        <fullName evidence="4">Beta-carotene 15,15'-monooxygenase</fullName>
    </recommendedName>
</protein>
<sequence length="353" mass="41300">MTIKTILNTKPMRMFLYLFIITVVLLSNYFVYHIEKMPAPRYMVFASLFDLLVVIPLVTYFMIIRKKYSWKLVVLAVFAGYFAGTYIIPAEQMESFTAIPKVLIAFELLLIAVELYFLYFILKSVLLGPRSLKSHHDKNIPFAVRARRHVYSRLTPSPVSEIYMSEWMLFYFAFFSWRKKRADGSNIFTYHEKTGFTALNIMLIHAIALETIGFHYLLHQWNVYAAYIILALNMYTILFLVSHIQAVRKQPFVLNDKELILQVGITKGIVVPLENIQEFTKYDGPEQPGAKELKDTFEAFVADFVQEKPQFEIKLKEPQEYTLLYGFRRKASRILIRVDHPSSFDSIMRESLT</sequence>
<evidence type="ECO:0000313" key="2">
    <source>
        <dbReference type="EMBL" id="MFC7372901.1"/>
    </source>
</evidence>
<feature type="transmembrane region" description="Helical" evidence="1">
    <location>
        <begin position="102"/>
        <end position="122"/>
    </location>
</feature>
<dbReference type="Proteomes" id="UP001596549">
    <property type="component" value="Unassembled WGS sequence"/>
</dbReference>
<keyword evidence="1" id="KW-0472">Membrane</keyword>
<dbReference type="EMBL" id="JBHTCP010000048">
    <property type="protein sequence ID" value="MFC7372901.1"/>
    <property type="molecule type" value="Genomic_DNA"/>
</dbReference>
<comment type="caution">
    <text evidence="2">The sequence shown here is derived from an EMBL/GenBank/DDBJ whole genome shotgun (WGS) entry which is preliminary data.</text>
</comment>
<accession>A0ABW2NWA9</accession>
<feature type="transmembrane region" description="Helical" evidence="1">
    <location>
        <begin position="44"/>
        <end position="64"/>
    </location>
</feature>
<evidence type="ECO:0000313" key="3">
    <source>
        <dbReference type="Proteomes" id="UP001596549"/>
    </source>
</evidence>
<keyword evidence="1" id="KW-1133">Transmembrane helix</keyword>
<evidence type="ECO:0008006" key="4">
    <source>
        <dbReference type="Google" id="ProtNLM"/>
    </source>
</evidence>
<keyword evidence="3" id="KW-1185">Reference proteome</keyword>
<gene>
    <name evidence="2" type="ORF">ACFQPF_14690</name>
</gene>
<keyword evidence="1" id="KW-0812">Transmembrane</keyword>
<organism evidence="2 3">
    <name type="scientific">Fictibacillus iocasae</name>
    <dbReference type="NCBI Taxonomy" id="2715437"/>
    <lineage>
        <taxon>Bacteria</taxon>
        <taxon>Bacillati</taxon>
        <taxon>Bacillota</taxon>
        <taxon>Bacilli</taxon>
        <taxon>Bacillales</taxon>
        <taxon>Fictibacillaceae</taxon>
        <taxon>Fictibacillus</taxon>
    </lineage>
</organism>
<proteinExistence type="predicted"/>
<name>A0ABW2NWA9_9BACL</name>
<feature type="transmembrane region" description="Helical" evidence="1">
    <location>
        <begin position="224"/>
        <end position="241"/>
    </location>
</feature>
<dbReference type="RefSeq" id="WP_379750466.1">
    <property type="nucleotide sequence ID" value="NZ_JBHTCP010000048.1"/>
</dbReference>